<accession>A0AAW4JE73</accession>
<comment type="caution">
    <text evidence="1">The sequence shown here is derived from an EMBL/GenBank/DDBJ whole genome shotgun (WGS) entry which is preliminary data.</text>
</comment>
<dbReference type="EMBL" id="JAGFVQ010000011">
    <property type="protein sequence ID" value="MBO4140192.1"/>
    <property type="molecule type" value="Genomic_DNA"/>
</dbReference>
<protein>
    <submittedName>
        <fullName evidence="1">Uncharacterized protein</fullName>
    </submittedName>
</protein>
<dbReference type="RefSeq" id="WP_208576846.1">
    <property type="nucleotide sequence ID" value="NZ_JAGFVQ010000011.1"/>
</dbReference>
<gene>
    <name evidence="1" type="ORF">J5U46_08560</name>
</gene>
<reference evidence="1" key="1">
    <citation type="submission" date="2021-03" db="EMBL/GenBank/DDBJ databases">
        <title>X isolated from Micromonospora tulbaghiae.</title>
        <authorList>
            <person name="Stennett H.L."/>
        </authorList>
    </citation>
    <scope>NUCLEOTIDE SEQUENCE</scope>
    <source>
        <strain evidence="1">28M1-20</strain>
    </source>
</reference>
<name>A0AAW4JE73_9ACTN</name>
<evidence type="ECO:0000313" key="2">
    <source>
        <dbReference type="Proteomes" id="UP000669887"/>
    </source>
</evidence>
<sequence length="46" mass="4849">MQQSTTSNVQPVLATVVQRVHARIAAEQVKPEAVRAAHAASIPAQS</sequence>
<dbReference type="Proteomes" id="UP000669887">
    <property type="component" value="Unassembled WGS sequence"/>
</dbReference>
<dbReference type="AlphaFoldDB" id="A0AAW4JE73"/>
<organism evidence="1 2">
    <name type="scientific">Micromonospora tulbaghiae</name>
    <dbReference type="NCBI Taxonomy" id="479978"/>
    <lineage>
        <taxon>Bacteria</taxon>
        <taxon>Bacillati</taxon>
        <taxon>Actinomycetota</taxon>
        <taxon>Actinomycetes</taxon>
        <taxon>Micromonosporales</taxon>
        <taxon>Micromonosporaceae</taxon>
        <taxon>Micromonospora</taxon>
    </lineage>
</organism>
<evidence type="ECO:0000313" key="1">
    <source>
        <dbReference type="EMBL" id="MBO4140192.1"/>
    </source>
</evidence>
<proteinExistence type="predicted"/>